<accession>A0ABD0KK69</accession>
<comment type="caution">
    <text evidence="1">The sequence shown here is derived from an EMBL/GenBank/DDBJ whole genome shotgun (WGS) entry which is preliminary data.</text>
</comment>
<dbReference type="Proteomes" id="UP001519460">
    <property type="component" value="Unassembled WGS sequence"/>
</dbReference>
<sequence length="105" mass="11486">MSCWGIGSRATGFLTDFSTFHSRKAVGLLASDLRVLTQNAAVFSTFRSPVEETCSYAERLLSGRQILSDCIPWALLQDKLSPLQRGATTSGLDILCLRVVCSPQF</sequence>
<proteinExistence type="predicted"/>
<name>A0ABD0KK69_9CAEN</name>
<protein>
    <submittedName>
        <fullName evidence="1">Uncharacterized protein</fullName>
    </submittedName>
</protein>
<dbReference type="EMBL" id="JACVVK020000166">
    <property type="protein sequence ID" value="KAK7487362.1"/>
    <property type="molecule type" value="Genomic_DNA"/>
</dbReference>
<keyword evidence="2" id="KW-1185">Reference proteome</keyword>
<evidence type="ECO:0000313" key="1">
    <source>
        <dbReference type="EMBL" id="KAK7487362.1"/>
    </source>
</evidence>
<gene>
    <name evidence="1" type="ORF">BaRGS_00021451</name>
</gene>
<organism evidence="1 2">
    <name type="scientific">Batillaria attramentaria</name>
    <dbReference type="NCBI Taxonomy" id="370345"/>
    <lineage>
        <taxon>Eukaryota</taxon>
        <taxon>Metazoa</taxon>
        <taxon>Spiralia</taxon>
        <taxon>Lophotrochozoa</taxon>
        <taxon>Mollusca</taxon>
        <taxon>Gastropoda</taxon>
        <taxon>Caenogastropoda</taxon>
        <taxon>Sorbeoconcha</taxon>
        <taxon>Cerithioidea</taxon>
        <taxon>Batillariidae</taxon>
        <taxon>Batillaria</taxon>
    </lineage>
</organism>
<reference evidence="1 2" key="1">
    <citation type="journal article" date="2023" name="Sci. Data">
        <title>Genome assembly of the Korean intertidal mud-creeper Batillaria attramentaria.</title>
        <authorList>
            <person name="Patra A.K."/>
            <person name="Ho P.T."/>
            <person name="Jun S."/>
            <person name="Lee S.J."/>
            <person name="Kim Y."/>
            <person name="Won Y.J."/>
        </authorList>
    </citation>
    <scope>NUCLEOTIDE SEQUENCE [LARGE SCALE GENOMIC DNA]</scope>
    <source>
        <strain evidence="1">Wonlab-2016</strain>
    </source>
</reference>
<dbReference type="AlphaFoldDB" id="A0ABD0KK69"/>
<evidence type="ECO:0000313" key="2">
    <source>
        <dbReference type="Proteomes" id="UP001519460"/>
    </source>
</evidence>